<feature type="chain" id="PRO_5045930077" evidence="2">
    <location>
        <begin position="22"/>
        <end position="123"/>
    </location>
</feature>
<protein>
    <submittedName>
        <fullName evidence="3">Uncharacterized protein</fullName>
    </submittedName>
</protein>
<dbReference type="Proteomes" id="UP001597508">
    <property type="component" value="Unassembled WGS sequence"/>
</dbReference>
<keyword evidence="2" id="KW-0732">Signal</keyword>
<feature type="region of interest" description="Disordered" evidence="1">
    <location>
        <begin position="73"/>
        <end position="99"/>
    </location>
</feature>
<sequence>MKALKLITLITLFIFTSQIEAQTKKQEVYRTSKGEKYHKKDCTIIKKKDTLKIAIKEAKKKGLVACKVCHPDNGKKKVKKKKSVSKKKTPSRRSMATRCTGITQRGTRCKRNTKSADGTCWQH</sequence>
<reference evidence="4" key="1">
    <citation type="journal article" date="2019" name="Int. J. Syst. Evol. Microbiol.">
        <title>The Global Catalogue of Microorganisms (GCM) 10K type strain sequencing project: providing services to taxonomists for standard genome sequencing and annotation.</title>
        <authorList>
            <consortium name="The Broad Institute Genomics Platform"/>
            <consortium name="The Broad Institute Genome Sequencing Center for Infectious Disease"/>
            <person name="Wu L."/>
            <person name="Ma J."/>
        </authorList>
    </citation>
    <scope>NUCLEOTIDE SEQUENCE [LARGE SCALE GENOMIC DNA]</scope>
    <source>
        <strain evidence="4">KCTC 52127</strain>
    </source>
</reference>
<feature type="compositionally biased region" description="Basic residues" evidence="1">
    <location>
        <begin position="76"/>
        <end position="91"/>
    </location>
</feature>
<accession>A0ABW5LUX8</accession>
<organism evidence="3 4">
    <name type="scientific">Pseudotenacibaculum haliotis</name>
    <dbReference type="NCBI Taxonomy" id="1862138"/>
    <lineage>
        <taxon>Bacteria</taxon>
        <taxon>Pseudomonadati</taxon>
        <taxon>Bacteroidota</taxon>
        <taxon>Flavobacteriia</taxon>
        <taxon>Flavobacteriales</taxon>
        <taxon>Flavobacteriaceae</taxon>
        <taxon>Pseudotenacibaculum</taxon>
    </lineage>
</organism>
<evidence type="ECO:0000313" key="3">
    <source>
        <dbReference type="EMBL" id="MFD2568580.1"/>
    </source>
</evidence>
<dbReference type="EMBL" id="JBHULH010000012">
    <property type="protein sequence ID" value="MFD2568580.1"/>
    <property type="molecule type" value="Genomic_DNA"/>
</dbReference>
<feature type="signal peptide" evidence="2">
    <location>
        <begin position="1"/>
        <end position="21"/>
    </location>
</feature>
<evidence type="ECO:0000256" key="2">
    <source>
        <dbReference type="SAM" id="SignalP"/>
    </source>
</evidence>
<dbReference type="RefSeq" id="WP_379667289.1">
    <property type="nucleotide sequence ID" value="NZ_JBHULH010000012.1"/>
</dbReference>
<keyword evidence="4" id="KW-1185">Reference proteome</keyword>
<evidence type="ECO:0000313" key="4">
    <source>
        <dbReference type="Proteomes" id="UP001597508"/>
    </source>
</evidence>
<proteinExistence type="predicted"/>
<name>A0ABW5LUX8_9FLAO</name>
<evidence type="ECO:0000256" key="1">
    <source>
        <dbReference type="SAM" id="MobiDB-lite"/>
    </source>
</evidence>
<comment type="caution">
    <text evidence="3">The sequence shown here is derived from an EMBL/GenBank/DDBJ whole genome shotgun (WGS) entry which is preliminary data.</text>
</comment>
<gene>
    <name evidence="3" type="ORF">ACFSRZ_14480</name>
</gene>